<feature type="non-terminal residue" evidence="1">
    <location>
        <position position="111"/>
    </location>
</feature>
<gene>
    <name evidence="1" type="ORF">GMARGA_LOCUS42531</name>
</gene>
<evidence type="ECO:0000313" key="1">
    <source>
        <dbReference type="EMBL" id="CAG8853710.1"/>
    </source>
</evidence>
<organism evidence="1 2">
    <name type="scientific">Gigaspora margarita</name>
    <dbReference type="NCBI Taxonomy" id="4874"/>
    <lineage>
        <taxon>Eukaryota</taxon>
        <taxon>Fungi</taxon>
        <taxon>Fungi incertae sedis</taxon>
        <taxon>Mucoromycota</taxon>
        <taxon>Glomeromycotina</taxon>
        <taxon>Glomeromycetes</taxon>
        <taxon>Diversisporales</taxon>
        <taxon>Gigasporaceae</taxon>
        <taxon>Gigaspora</taxon>
    </lineage>
</organism>
<evidence type="ECO:0000313" key="2">
    <source>
        <dbReference type="Proteomes" id="UP000789901"/>
    </source>
</evidence>
<protein>
    <submittedName>
        <fullName evidence="1">44799_t:CDS:1</fullName>
    </submittedName>
</protein>
<keyword evidence="2" id="KW-1185">Reference proteome</keyword>
<sequence length="111" mass="12600">LKTAEYDLETNQDLGNHRINHETIEWILKPSGRLWKPVGGTWRDIRWSLQPCEWSLNSSGETWEAVGGACKTVDLMETLGETWKPSGGTWNPSSGTWETVEWSLKGRNLTV</sequence>
<dbReference type="Proteomes" id="UP000789901">
    <property type="component" value="Unassembled WGS sequence"/>
</dbReference>
<name>A0ABN7XGH7_GIGMA</name>
<accession>A0ABN7XGH7</accession>
<proteinExistence type="predicted"/>
<comment type="caution">
    <text evidence="1">The sequence shown here is derived from an EMBL/GenBank/DDBJ whole genome shotgun (WGS) entry which is preliminary data.</text>
</comment>
<dbReference type="EMBL" id="CAJVQB010128159">
    <property type="protein sequence ID" value="CAG8853710.1"/>
    <property type="molecule type" value="Genomic_DNA"/>
</dbReference>
<reference evidence="1 2" key="1">
    <citation type="submission" date="2021-06" db="EMBL/GenBank/DDBJ databases">
        <authorList>
            <person name="Kallberg Y."/>
            <person name="Tangrot J."/>
            <person name="Rosling A."/>
        </authorList>
    </citation>
    <scope>NUCLEOTIDE SEQUENCE [LARGE SCALE GENOMIC DNA]</scope>
    <source>
        <strain evidence="1 2">120-4 pot B 10/14</strain>
    </source>
</reference>
<feature type="non-terminal residue" evidence="1">
    <location>
        <position position="1"/>
    </location>
</feature>